<dbReference type="STRING" id="760192.Halhy_4380"/>
<dbReference type="PANTHER" id="PTHR42970">
    <property type="entry name" value="PECTATE LYASE C-RELATED"/>
    <property type="match status" value="1"/>
</dbReference>
<evidence type="ECO:0000313" key="6">
    <source>
        <dbReference type="Proteomes" id="UP000008461"/>
    </source>
</evidence>
<name>F4KQT9_HALH1</name>
<evidence type="ECO:0000256" key="3">
    <source>
        <dbReference type="SAM" id="MobiDB-lite"/>
    </source>
</evidence>
<evidence type="ECO:0000313" key="5">
    <source>
        <dbReference type="EMBL" id="AEE52224.1"/>
    </source>
</evidence>
<dbReference type="SUPFAM" id="SSF51126">
    <property type="entry name" value="Pectin lyase-like"/>
    <property type="match status" value="1"/>
</dbReference>
<dbReference type="InterPro" id="IPR026444">
    <property type="entry name" value="Secre_tail"/>
</dbReference>
<keyword evidence="5" id="KW-0456">Lyase</keyword>
<feature type="region of interest" description="Disordered" evidence="3">
    <location>
        <begin position="406"/>
        <end position="444"/>
    </location>
</feature>
<evidence type="ECO:0000256" key="1">
    <source>
        <dbReference type="ARBA" id="ARBA00022723"/>
    </source>
</evidence>
<proteinExistence type="predicted"/>
<dbReference type="InterPro" id="IPR012334">
    <property type="entry name" value="Pectin_lyas_fold"/>
</dbReference>
<reference evidence="5 6" key="1">
    <citation type="journal article" date="2011" name="Stand. Genomic Sci.">
        <title>Complete genome sequence of Haliscomenobacter hydrossis type strain (O).</title>
        <authorList>
            <consortium name="US DOE Joint Genome Institute (JGI-PGF)"/>
            <person name="Daligault H."/>
            <person name="Lapidus A."/>
            <person name="Zeytun A."/>
            <person name="Nolan M."/>
            <person name="Lucas S."/>
            <person name="Del Rio T.G."/>
            <person name="Tice H."/>
            <person name="Cheng J.F."/>
            <person name="Tapia R."/>
            <person name="Han C."/>
            <person name="Goodwin L."/>
            <person name="Pitluck S."/>
            <person name="Liolios K."/>
            <person name="Pagani I."/>
            <person name="Ivanova N."/>
            <person name="Huntemann M."/>
            <person name="Mavromatis K."/>
            <person name="Mikhailova N."/>
            <person name="Pati A."/>
            <person name="Chen A."/>
            <person name="Palaniappan K."/>
            <person name="Land M."/>
            <person name="Hauser L."/>
            <person name="Brambilla E.M."/>
            <person name="Rohde M."/>
            <person name="Verbarg S."/>
            <person name="Goker M."/>
            <person name="Bristow J."/>
            <person name="Eisen J.A."/>
            <person name="Markowitz V."/>
            <person name="Hugenholtz P."/>
            <person name="Kyrpides N.C."/>
            <person name="Klenk H.P."/>
            <person name="Woyke T."/>
        </authorList>
    </citation>
    <scope>NUCLEOTIDE SEQUENCE [LARGE SCALE GENOMIC DNA]</scope>
    <source>
        <strain evidence="6">ATCC 27775 / DSM 1100 / LMG 10767 / O</strain>
    </source>
</reference>
<dbReference type="GO" id="GO:0016829">
    <property type="term" value="F:lyase activity"/>
    <property type="evidence" value="ECO:0007669"/>
    <property type="project" value="UniProtKB-KW"/>
</dbReference>
<sequence>MNLSNIIWMIVSIMAIGTQSIAQPLAFPGAMGGGKYTTGGRGGDVYEVTNLNDSGVGSLRDAVSKPNRTIVFRVSGIIELKSRLVLRQPNITIAGQTAPGQGICLANYATNISTNNIIIRYLRFRHGDAQASEDDALNCFSGAYRNIIIDHCSMSWSVDETTSFYDVKNVTLQWNIISESLYKSVHAKGNHGYAGIFGGANSSYLFNLIAHHTSRTPRFNGTRYDSQTFGDSLEFCNNVIYNWGSTNSAYGGEGGKYNMINNYYKPGPATPGNLSTSSASNKRNRILNYSNFYLEGTDTIWGGDFYIHGNYVHGYPDVTADNWTKGVQKSSNHPAADRLIREAKQTTPYSISDFVPMAANSAYDSVARYAGAILPERDPIDARIIREMLEGKATYEGATYKTVTSTGVTHPSGIIDKPSDVGGYPTYSSQPAPQDTDKDGMPDAWELSKGLNPNNASDRNTTNAEGYTMLEVYLNSLQAKIVSSVPVIKADDAKIKIYPNPTKGLLNIHNLSDTEIEQVFLYDFSGRQVDSSAQHISKKQSLEMNLSRHPKGSYVLKLVSKGVIYTKSIIKR</sequence>
<keyword evidence="1" id="KW-0479">Metal-binding</keyword>
<dbReference type="Gene3D" id="2.160.20.10">
    <property type="entry name" value="Single-stranded right-handed beta-helix, Pectin lyase-like"/>
    <property type="match status" value="1"/>
</dbReference>
<evidence type="ECO:0000259" key="4">
    <source>
        <dbReference type="Pfam" id="PF18962"/>
    </source>
</evidence>
<dbReference type="Pfam" id="PF18962">
    <property type="entry name" value="Por_Secre_tail"/>
    <property type="match status" value="1"/>
</dbReference>
<accession>F4KQT9</accession>
<feature type="domain" description="Secretion system C-terminal sorting" evidence="4">
    <location>
        <begin position="497"/>
        <end position="570"/>
    </location>
</feature>
<dbReference type="GO" id="GO:0046872">
    <property type="term" value="F:metal ion binding"/>
    <property type="evidence" value="ECO:0007669"/>
    <property type="project" value="UniProtKB-KW"/>
</dbReference>
<dbReference type="Proteomes" id="UP000008461">
    <property type="component" value="Chromosome"/>
</dbReference>
<dbReference type="InterPro" id="IPR011050">
    <property type="entry name" value="Pectin_lyase_fold/virulence"/>
</dbReference>
<reference key="2">
    <citation type="submission" date="2011-04" db="EMBL/GenBank/DDBJ databases">
        <title>Complete sequence of chromosome of Haliscomenobacter hydrossis DSM 1100.</title>
        <authorList>
            <consortium name="US DOE Joint Genome Institute (JGI-PGF)"/>
            <person name="Lucas S."/>
            <person name="Han J."/>
            <person name="Lapidus A."/>
            <person name="Bruce D."/>
            <person name="Goodwin L."/>
            <person name="Pitluck S."/>
            <person name="Peters L."/>
            <person name="Kyrpides N."/>
            <person name="Mavromatis K."/>
            <person name="Ivanova N."/>
            <person name="Ovchinnikova G."/>
            <person name="Pagani I."/>
            <person name="Daligault H."/>
            <person name="Detter J.C."/>
            <person name="Han C."/>
            <person name="Land M."/>
            <person name="Hauser L."/>
            <person name="Markowitz V."/>
            <person name="Cheng J.-F."/>
            <person name="Hugenholtz P."/>
            <person name="Woyke T."/>
            <person name="Wu D."/>
            <person name="Verbarg S."/>
            <person name="Frueling A."/>
            <person name="Brambilla E."/>
            <person name="Klenk H.-P."/>
            <person name="Eisen J.A."/>
        </authorList>
    </citation>
    <scope>NUCLEOTIDE SEQUENCE</scope>
    <source>
        <strain>DSM 1100</strain>
    </source>
</reference>
<dbReference type="eggNOG" id="COG3866">
    <property type="taxonomic scope" value="Bacteria"/>
</dbReference>
<dbReference type="EMBL" id="CP002691">
    <property type="protein sequence ID" value="AEE52224.1"/>
    <property type="molecule type" value="Genomic_DNA"/>
</dbReference>
<dbReference type="PANTHER" id="PTHR42970:SF1">
    <property type="entry name" value="PECTATE LYASE C-RELATED"/>
    <property type="match status" value="1"/>
</dbReference>
<dbReference type="HOGENOM" id="CLU_016764_2_0_10"/>
<protein>
    <submittedName>
        <fullName evidence="5">Pectate lyase/Amb allergen</fullName>
    </submittedName>
</protein>
<dbReference type="NCBIfam" id="TIGR04183">
    <property type="entry name" value="Por_Secre_tail"/>
    <property type="match status" value="1"/>
</dbReference>
<dbReference type="AlphaFoldDB" id="F4KQT9"/>
<organism evidence="5 6">
    <name type="scientific">Haliscomenobacter hydrossis (strain ATCC 27775 / DSM 1100 / LMG 10767 / O)</name>
    <dbReference type="NCBI Taxonomy" id="760192"/>
    <lineage>
        <taxon>Bacteria</taxon>
        <taxon>Pseudomonadati</taxon>
        <taxon>Bacteroidota</taxon>
        <taxon>Saprospiria</taxon>
        <taxon>Saprospirales</taxon>
        <taxon>Haliscomenobacteraceae</taxon>
        <taxon>Haliscomenobacter</taxon>
    </lineage>
</organism>
<dbReference type="RefSeq" id="WP_013766762.1">
    <property type="nucleotide sequence ID" value="NC_015510.1"/>
</dbReference>
<keyword evidence="2" id="KW-0325">Glycoprotein</keyword>
<evidence type="ECO:0000256" key="2">
    <source>
        <dbReference type="ARBA" id="ARBA00023180"/>
    </source>
</evidence>
<keyword evidence="6" id="KW-1185">Reference proteome</keyword>
<gene>
    <name evidence="5" type="ordered locus">Halhy_4380</name>
</gene>
<dbReference type="InterPro" id="IPR052063">
    <property type="entry name" value="Polysaccharide_Lyase_1"/>
</dbReference>
<dbReference type="KEGG" id="hhy:Halhy_4380"/>